<name>A0A1H1ZK45_9MICO</name>
<proteinExistence type="predicted"/>
<dbReference type="InterPro" id="IPR017853">
    <property type="entry name" value="GH"/>
</dbReference>
<sequence>MSLPSKIRAMPRWQTIVIGSSIASVLIAGAVTTTMVLTAKPDPAVGTGPAIAAVPETPKVSPPETMSVAATFAGWTLESAIGVQPAAETGKIEDGNIALLLNADIAGAADASAVLSQLVPVIGGLEYEFRALVRLDSASSGTGSVAIMLGEQQLDLPAPAPAWTEVTGMYTAEPGQTEMRLAIAASGDVAGFRIDAITLAPIGETTNAVLNGSFEDFAAPTQITNPELIMRTGEAYIGVSWRAATLSWEVLSETGAALLDGTLPANSSLNLIPLGDLEQGYYSVSVAPEDGSAEPITATFMVLDQTTIPAGERDSRFGVGTHIGEPYYVGSETVGAQIGFAHARTDARWSHIEKVKGVYDYPQILTDGVRDFEAAGMDMLPIVGYGNKLYDAGAPSTPDGIAAYVSLASNVVSTFDAHALEVFNEFNNPLLNTGACGTTPACYLPILQATADRIRAEYPGIPIVGPANARTDDAFLTGLYQLGGLDYLDAVSFHPYDYDYGDNKGAEFLVDSLKQVEDRIKEYNDGEAKPIWITELGWTSTLVESDNQQADYLVRSEVIAFASGVERFYWYDLVNDHLHPLDHEGNFGMVRQQTEQIPAFEPKRSAMAQSMLIRKIGGKDFAVRDNLNETTYSYAFGSSDDTTRVAWSTKPVSVSFATKVPVKVTSQYGEVTVVKPINGTITIELGEQTIYIDGDLSVARLIG</sequence>
<dbReference type="PANTHER" id="PTHR12631:SF10">
    <property type="entry name" value="BETA-XYLOSIDASE-LIKE PROTEIN-RELATED"/>
    <property type="match status" value="1"/>
</dbReference>
<keyword evidence="1" id="KW-0378">Hydrolase</keyword>
<dbReference type="InterPro" id="IPR051923">
    <property type="entry name" value="Glycosyl_Hydrolase_39"/>
</dbReference>
<dbReference type="SUPFAM" id="SSF51445">
    <property type="entry name" value="(Trans)glycosidases"/>
    <property type="match status" value="1"/>
</dbReference>
<evidence type="ECO:0000313" key="2">
    <source>
        <dbReference type="Proteomes" id="UP000181956"/>
    </source>
</evidence>
<dbReference type="GO" id="GO:0004553">
    <property type="term" value="F:hydrolase activity, hydrolyzing O-glycosyl compounds"/>
    <property type="evidence" value="ECO:0007669"/>
    <property type="project" value="TreeGrafter"/>
</dbReference>
<dbReference type="Proteomes" id="UP000181956">
    <property type="component" value="Chromosome I"/>
</dbReference>
<dbReference type="PANTHER" id="PTHR12631">
    <property type="entry name" value="ALPHA-L-IDURONIDASE"/>
    <property type="match status" value="1"/>
</dbReference>
<keyword evidence="2" id="KW-1185">Reference proteome</keyword>
<reference evidence="2" key="1">
    <citation type="submission" date="2016-10" db="EMBL/GenBank/DDBJ databases">
        <authorList>
            <person name="Varghese N."/>
            <person name="Submissions S."/>
        </authorList>
    </citation>
    <scope>NUCLEOTIDE SEQUENCE [LARGE SCALE GENOMIC DNA]</scope>
    <source>
        <strain evidence="2">DSM 21772</strain>
    </source>
</reference>
<dbReference type="Gene3D" id="2.60.120.260">
    <property type="entry name" value="Galactose-binding domain-like"/>
    <property type="match status" value="1"/>
</dbReference>
<evidence type="ECO:0000313" key="1">
    <source>
        <dbReference type="EMBL" id="SDT33989.1"/>
    </source>
</evidence>
<dbReference type="AlphaFoldDB" id="A0A1H1ZK45"/>
<gene>
    <name evidence="1" type="ORF">SAMN04489834_3487</name>
</gene>
<dbReference type="Gene3D" id="3.20.20.80">
    <property type="entry name" value="Glycosidases"/>
    <property type="match status" value="1"/>
</dbReference>
<organism evidence="1 2">
    <name type="scientific">Microterricola viridarii</name>
    <dbReference type="NCBI Taxonomy" id="412690"/>
    <lineage>
        <taxon>Bacteria</taxon>
        <taxon>Bacillati</taxon>
        <taxon>Actinomycetota</taxon>
        <taxon>Actinomycetes</taxon>
        <taxon>Micrococcales</taxon>
        <taxon>Microbacteriaceae</taxon>
        <taxon>Microterricola</taxon>
    </lineage>
</organism>
<dbReference type="EMBL" id="LT629742">
    <property type="protein sequence ID" value="SDT33989.1"/>
    <property type="molecule type" value="Genomic_DNA"/>
</dbReference>
<accession>A0A1H1ZK45</accession>
<dbReference type="STRING" id="412690.SAMN04489834_3487"/>
<protein>
    <submittedName>
        <fullName evidence="1">Glycosyl hydrolase catalytic core</fullName>
    </submittedName>
</protein>